<gene>
    <name evidence="1" type="ORF">ALP44_102645</name>
</gene>
<dbReference type="Proteomes" id="UP000282636">
    <property type="component" value="Unassembled WGS sequence"/>
</dbReference>
<accession>A0A0N8TKA8</accession>
<evidence type="ECO:0000313" key="2">
    <source>
        <dbReference type="Proteomes" id="UP000282636"/>
    </source>
</evidence>
<comment type="caution">
    <text evidence="1">The sequence shown here is derived from an EMBL/GenBank/DDBJ whole genome shotgun (WGS) entry which is preliminary data.</text>
</comment>
<protein>
    <submittedName>
        <fullName evidence="1">Uncharacterized protein</fullName>
    </submittedName>
</protein>
<dbReference type="EMBL" id="RBTL01000123">
    <property type="protein sequence ID" value="RMT69747.1"/>
    <property type="molecule type" value="Genomic_DNA"/>
</dbReference>
<evidence type="ECO:0000313" key="1">
    <source>
        <dbReference type="EMBL" id="RMT69747.1"/>
    </source>
</evidence>
<dbReference type="AlphaFoldDB" id="A0A0N8TKA8"/>
<organism evidence="1 2">
    <name type="scientific">Pseudomonas syringae pv. theae</name>
    <dbReference type="NCBI Taxonomy" id="103985"/>
    <lineage>
        <taxon>Bacteria</taxon>
        <taxon>Pseudomonadati</taxon>
        <taxon>Pseudomonadota</taxon>
        <taxon>Gammaproteobacteria</taxon>
        <taxon>Pseudomonadales</taxon>
        <taxon>Pseudomonadaceae</taxon>
        <taxon>Pseudomonas</taxon>
        <taxon>Pseudomonas syringae</taxon>
    </lineage>
</organism>
<name>A0A0N8TKA8_PSESX</name>
<reference evidence="1 2" key="1">
    <citation type="submission" date="2018-08" db="EMBL/GenBank/DDBJ databases">
        <title>Recombination of ecologically and evolutionarily significant loci maintains genetic cohesion in the Pseudomonas syringae species complex.</title>
        <authorList>
            <person name="Dillon M."/>
            <person name="Thakur S."/>
            <person name="Almeida R.N.D."/>
            <person name="Weir B.S."/>
            <person name="Guttman D.S."/>
        </authorList>
    </citation>
    <scope>NUCLEOTIDE SEQUENCE [LARGE SCALE GENOMIC DNA]</scope>
    <source>
        <strain evidence="1 2">ICMP 3934</strain>
    </source>
</reference>
<sequence>MQVGYYNGADVPYRQKRLQMRHFLLIYNPSGPKVRAERPCWKRSIRLKY</sequence>
<proteinExistence type="predicted"/>